<accession>A0AA36MDS8</accession>
<keyword evidence="3" id="KW-1185">Reference proteome</keyword>
<dbReference type="Pfam" id="PF10164">
    <property type="entry name" value="BRI3"/>
    <property type="match status" value="1"/>
</dbReference>
<reference evidence="2" key="1">
    <citation type="submission" date="2023-07" db="EMBL/GenBank/DDBJ databases">
        <authorList>
            <consortium name="CYATHOMIX"/>
        </authorList>
    </citation>
    <scope>NUCLEOTIDE SEQUENCE</scope>
    <source>
        <strain evidence="2">N/A</strain>
    </source>
</reference>
<comment type="caution">
    <text evidence="2">The sequence shown here is derived from an EMBL/GenBank/DDBJ whole genome shotgun (WGS) entry which is preliminary data.</text>
</comment>
<gene>
    <name evidence="2" type="ORF">CYNAS_LOCUS20659</name>
</gene>
<keyword evidence="1" id="KW-0472">Membrane</keyword>
<keyword evidence="1" id="KW-0812">Transmembrane</keyword>
<dbReference type="InterPro" id="IPR019317">
    <property type="entry name" value="BRI3"/>
</dbReference>
<dbReference type="Proteomes" id="UP001176961">
    <property type="component" value="Unassembled WGS sequence"/>
</dbReference>
<evidence type="ECO:0000313" key="3">
    <source>
        <dbReference type="Proteomes" id="UP001176961"/>
    </source>
</evidence>
<keyword evidence="1" id="KW-1133">Transmembrane helix</keyword>
<proteinExistence type="predicted"/>
<protein>
    <recommendedName>
        <fullName evidence="4">Brain protein I3</fullName>
    </recommendedName>
</protein>
<evidence type="ECO:0000313" key="2">
    <source>
        <dbReference type="EMBL" id="CAJ0608676.1"/>
    </source>
</evidence>
<name>A0AA36MDS8_CYLNA</name>
<sequence length="126" mass="13847">MVSPAPSVSSCPDCHAQTVRWQNTVTGIFYAILCFPCGIYCCLRRRQQHCVRCNCDVIKSSRDPMNTFGYAFGGYQTMNHKGLPPAMATAYKNSAFSGSSVSSRGPTFTETSTNSRTELIHGNAKY</sequence>
<evidence type="ECO:0008006" key="4">
    <source>
        <dbReference type="Google" id="ProtNLM"/>
    </source>
</evidence>
<dbReference type="AlphaFoldDB" id="A0AA36MDS8"/>
<organism evidence="2 3">
    <name type="scientific">Cylicocyclus nassatus</name>
    <name type="common">Nematode worm</name>
    <dbReference type="NCBI Taxonomy" id="53992"/>
    <lineage>
        <taxon>Eukaryota</taxon>
        <taxon>Metazoa</taxon>
        <taxon>Ecdysozoa</taxon>
        <taxon>Nematoda</taxon>
        <taxon>Chromadorea</taxon>
        <taxon>Rhabditida</taxon>
        <taxon>Rhabditina</taxon>
        <taxon>Rhabditomorpha</taxon>
        <taxon>Strongyloidea</taxon>
        <taxon>Strongylidae</taxon>
        <taxon>Cylicocyclus</taxon>
    </lineage>
</organism>
<evidence type="ECO:0000256" key="1">
    <source>
        <dbReference type="SAM" id="Phobius"/>
    </source>
</evidence>
<feature type="transmembrane region" description="Helical" evidence="1">
    <location>
        <begin position="27"/>
        <end position="43"/>
    </location>
</feature>
<dbReference type="EMBL" id="CATQJL010000316">
    <property type="protein sequence ID" value="CAJ0608676.1"/>
    <property type="molecule type" value="Genomic_DNA"/>
</dbReference>